<accession>A0A310SKK2</accession>
<dbReference type="AlphaFoldDB" id="A0A310SKK2"/>
<keyword evidence="2" id="KW-1185">Reference proteome</keyword>
<organism evidence="1 2">
    <name type="scientific">Eufriesea mexicana</name>
    <dbReference type="NCBI Taxonomy" id="516756"/>
    <lineage>
        <taxon>Eukaryota</taxon>
        <taxon>Metazoa</taxon>
        <taxon>Ecdysozoa</taxon>
        <taxon>Arthropoda</taxon>
        <taxon>Hexapoda</taxon>
        <taxon>Insecta</taxon>
        <taxon>Pterygota</taxon>
        <taxon>Neoptera</taxon>
        <taxon>Endopterygota</taxon>
        <taxon>Hymenoptera</taxon>
        <taxon>Apocrita</taxon>
        <taxon>Aculeata</taxon>
        <taxon>Apoidea</taxon>
        <taxon>Anthophila</taxon>
        <taxon>Apidae</taxon>
        <taxon>Eufriesea</taxon>
    </lineage>
</organism>
<dbReference type="EMBL" id="KQ760382">
    <property type="protein sequence ID" value="OAD60724.1"/>
    <property type="molecule type" value="Genomic_DNA"/>
</dbReference>
<sequence>MPEAYGMPGTPYAPRNITKDAEVVFPQLPGSENLDEKAMPLSKLVDHQPFPSLGQNSVEKSWIPSELPGTKNLAEKRIPEPVLQKLFQLQEVDQRDP</sequence>
<dbReference type="Proteomes" id="UP000250275">
    <property type="component" value="Unassembled WGS sequence"/>
</dbReference>
<evidence type="ECO:0000313" key="1">
    <source>
        <dbReference type="EMBL" id="OAD60724.1"/>
    </source>
</evidence>
<protein>
    <submittedName>
        <fullName evidence="1">Uncharacterized protein</fullName>
    </submittedName>
</protein>
<gene>
    <name evidence="1" type="ORF">WN48_05286</name>
</gene>
<proteinExistence type="predicted"/>
<evidence type="ECO:0000313" key="2">
    <source>
        <dbReference type="Proteomes" id="UP000250275"/>
    </source>
</evidence>
<dbReference type="OrthoDB" id="7685891at2759"/>
<reference evidence="1 2" key="1">
    <citation type="submission" date="2015-07" db="EMBL/GenBank/DDBJ databases">
        <title>The genome of Eufriesea mexicana.</title>
        <authorList>
            <person name="Pan H."/>
            <person name="Kapheim K."/>
        </authorList>
    </citation>
    <scope>NUCLEOTIDE SEQUENCE [LARGE SCALE GENOMIC DNA]</scope>
    <source>
        <strain evidence="1">0111107269</strain>
        <tissue evidence="1">Whole body</tissue>
    </source>
</reference>
<name>A0A310SKK2_9HYME</name>